<dbReference type="Proteomes" id="UP000035955">
    <property type="component" value="Unassembled WGS sequence"/>
</dbReference>
<dbReference type="AlphaFoldDB" id="A0A0J6SB75"/>
<dbReference type="Pfam" id="PF13439">
    <property type="entry name" value="Glyco_transf_4"/>
    <property type="match status" value="1"/>
</dbReference>
<dbReference type="RefSeq" id="WP_048447468.1">
    <property type="nucleotide sequence ID" value="NZ_LABY01000221.1"/>
</dbReference>
<dbReference type="PATRIC" id="fig|298794.3.peg.3448"/>
<feature type="domain" description="Glycosyltransferase subfamily 4-like N-terminal" evidence="5">
    <location>
        <begin position="602"/>
        <end position="790"/>
    </location>
</feature>
<sequence length="992" mass="110602">MIRKSLRKWLPVGGAASLFDDQFYVRTNPDVAESGQNPFDHYMASGWREGRDPSATFSTLFYKDKYLDPAQPAVNPLLHYAALPAHQRRTTLTRSPAEFLEIQKRVIRDYFDEEFYLRAHGLTLVADPLSHYLISGWRLGYEPNPHFVTQDHVSRNQHLSHSDVPPFYHYVSTHGLLGGTGPLVPVARRTTAEAAPVTDSLAAVLEAIAPSFDENYYLSTYSDVREAGIDPLHHYAEHGWKEGRNPSELFWSGYYRKQHEDTVPSTINPLYHYVTAGRDLGLKPNPFGDALWPAPTAPTEVEWAEASPATDLEAAEVVVVIPVFKGYEETLRAVHAVLANPQATRFALLVVNDRGPQAELNQALGRLADRGLFLYLENEVNLGFVASVNRSLAFCQGKDVILLNSDAIPYGDWIDRMLWHARANPDAATITPLSNNATICSYPQFNVNNRIQLELALPELDACARACNRHLSSEVPTGVGFCFYMRRTIIDAIGDFDAETFGRGYGEENDYCLRAQKAGYRNLLAHDIFVYHSGGASFDNTFSKDMVQIEQRLLRKHPDYTSQVRAYVEADPGLDARIRLDLYRLARSLGPRTVVFVTHNRIGGILTHIRDLAERLTSEGVEVVILKAADERSIRLEHLPDSKRAIPIVSFETLQIDRQGHLVAAFLEWLRPLLVHVHSFVGLDWSSTERMMAIIRATGPYAFTLHDYAAACHRNDLVTPLARYCGLPDAEGCRRCIAIDHGSRGVVDPAVRRETYAGFLAGAEAVLAPSHDIARRLAPHLPGSRIVVRPHEERLPPAIRRPLVMDEPAGPTRPLRIAALGAIGAHKGSNVLHDLALDARLRDLPIQYQVVGYTNMPERLASVGVTETGAYGSDQEAMDLLRTLRIDLVLIASIWPETYCYTLSLARAAGVPPVVFDLGAPAERLRARGEGVIVDPALARDVSAFNDLLLGLPLPELYARRGEYGQFVYRDILRTYYGLAERDAEERARLSA</sequence>
<dbReference type="EMBL" id="LABY01000221">
    <property type="protein sequence ID" value="KMO30593.1"/>
    <property type="molecule type" value="Genomic_DNA"/>
</dbReference>
<gene>
    <name evidence="6" type="ORF">VQ02_27740</name>
</gene>
<keyword evidence="3" id="KW-0808">Transferase</keyword>
<keyword evidence="2" id="KW-0328">Glycosyltransferase</keyword>
<dbReference type="OrthoDB" id="9771846at2"/>
<keyword evidence="7" id="KW-1185">Reference proteome</keyword>
<evidence type="ECO:0000259" key="4">
    <source>
        <dbReference type="Pfam" id="PF00535"/>
    </source>
</evidence>
<organism evidence="6 7">
    <name type="scientific">Methylobacterium variabile</name>
    <dbReference type="NCBI Taxonomy" id="298794"/>
    <lineage>
        <taxon>Bacteria</taxon>
        <taxon>Pseudomonadati</taxon>
        <taxon>Pseudomonadota</taxon>
        <taxon>Alphaproteobacteria</taxon>
        <taxon>Hyphomicrobiales</taxon>
        <taxon>Methylobacteriaceae</taxon>
        <taxon>Methylobacterium</taxon>
    </lineage>
</organism>
<evidence type="ECO:0000256" key="1">
    <source>
        <dbReference type="ARBA" id="ARBA00006739"/>
    </source>
</evidence>
<reference evidence="6 7" key="1">
    <citation type="submission" date="2015-03" db="EMBL/GenBank/DDBJ databases">
        <title>Genome sequencing of Methylobacterium variabile DSM 16961.</title>
        <authorList>
            <person name="Chaudhry V."/>
            <person name="Patil P.B."/>
        </authorList>
    </citation>
    <scope>NUCLEOTIDE SEQUENCE [LARGE SCALE GENOMIC DNA]</scope>
    <source>
        <strain evidence="6 7">DSM 16961</strain>
    </source>
</reference>
<dbReference type="SUPFAM" id="SSF53756">
    <property type="entry name" value="UDP-Glycosyltransferase/glycogen phosphorylase"/>
    <property type="match status" value="1"/>
</dbReference>
<dbReference type="InterPro" id="IPR028098">
    <property type="entry name" value="Glyco_trans_4-like_N"/>
</dbReference>
<comment type="caution">
    <text evidence="6">The sequence shown here is derived from an EMBL/GenBank/DDBJ whole genome shotgun (WGS) entry which is preliminary data.</text>
</comment>
<accession>A0A0J6SB75</accession>
<dbReference type="GO" id="GO:0016757">
    <property type="term" value="F:glycosyltransferase activity"/>
    <property type="evidence" value="ECO:0007669"/>
    <property type="project" value="UniProtKB-KW"/>
</dbReference>
<dbReference type="PANTHER" id="PTHR43179">
    <property type="entry name" value="RHAMNOSYLTRANSFERASE WBBL"/>
    <property type="match status" value="1"/>
</dbReference>
<protein>
    <recommendedName>
        <fullName evidence="8">Glycosyl transferase</fullName>
    </recommendedName>
</protein>
<evidence type="ECO:0000259" key="5">
    <source>
        <dbReference type="Pfam" id="PF13439"/>
    </source>
</evidence>
<dbReference type="InterPro" id="IPR029044">
    <property type="entry name" value="Nucleotide-diphossugar_trans"/>
</dbReference>
<evidence type="ECO:0000313" key="7">
    <source>
        <dbReference type="Proteomes" id="UP000035955"/>
    </source>
</evidence>
<comment type="similarity">
    <text evidence="1">Belongs to the glycosyltransferase 2 family.</text>
</comment>
<proteinExistence type="inferred from homology"/>
<feature type="domain" description="Glycosyltransferase 2-like" evidence="4">
    <location>
        <begin position="319"/>
        <end position="493"/>
    </location>
</feature>
<dbReference type="SUPFAM" id="SSF53448">
    <property type="entry name" value="Nucleotide-diphospho-sugar transferases"/>
    <property type="match status" value="1"/>
</dbReference>
<dbReference type="InterPro" id="IPR001173">
    <property type="entry name" value="Glyco_trans_2-like"/>
</dbReference>
<evidence type="ECO:0008006" key="8">
    <source>
        <dbReference type="Google" id="ProtNLM"/>
    </source>
</evidence>
<dbReference type="PANTHER" id="PTHR43179:SF12">
    <property type="entry name" value="GALACTOFURANOSYLTRANSFERASE GLFT2"/>
    <property type="match status" value="1"/>
</dbReference>
<dbReference type="Gene3D" id="3.40.50.2000">
    <property type="entry name" value="Glycogen Phosphorylase B"/>
    <property type="match status" value="2"/>
</dbReference>
<dbReference type="Pfam" id="PF00535">
    <property type="entry name" value="Glycos_transf_2"/>
    <property type="match status" value="1"/>
</dbReference>
<evidence type="ECO:0000313" key="6">
    <source>
        <dbReference type="EMBL" id="KMO30593.1"/>
    </source>
</evidence>
<evidence type="ECO:0000256" key="2">
    <source>
        <dbReference type="ARBA" id="ARBA00022676"/>
    </source>
</evidence>
<evidence type="ECO:0000256" key="3">
    <source>
        <dbReference type="ARBA" id="ARBA00022679"/>
    </source>
</evidence>
<name>A0A0J6SB75_9HYPH</name>
<dbReference type="Gene3D" id="3.90.550.10">
    <property type="entry name" value="Spore Coat Polysaccharide Biosynthesis Protein SpsA, Chain A"/>
    <property type="match status" value="1"/>
</dbReference>